<dbReference type="Gene3D" id="2.40.50.140">
    <property type="entry name" value="Nucleic acid-binding proteins"/>
    <property type="match status" value="1"/>
</dbReference>
<gene>
    <name evidence="4 5" type="primary">priB</name>
    <name evidence="5" type="ORF">G3I67_11915</name>
</gene>
<dbReference type="NCBIfam" id="TIGR04418">
    <property type="entry name" value="PriB_gamma"/>
    <property type="match status" value="1"/>
</dbReference>
<dbReference type="InterPro" id="IPR023646">
    <property type="entry name" value="Prisomal_replication_PriB"/>
</dbReference>
<dbReference type="PROSITE" id="PS50935">
    <property type="entry name" value="SSB"/>
    <property type="match status" value="1"/>
</dbReference>
<dbReference type="GO" id="GO:1990077">
    <property type="term" value="C:primosome complex"/>
    <property type="evidence" value="ECO:0007669"/>
    <property type="project" value="UniProtKB-UniRule"/>
</dbReference>
<keyword evidence="3 4" id="KW-0238">DNA-binding</keyword>
<proteinExistence type="inferred from homology"/>
<dbReference type="RefSeq" id="WP_163655639.1">
    <property type="nucleotide sequence ID" value="NZ_JAAGRN010000008.1"/>
</dbReference>
<reference evidence="5" key="1">
    <citation type="submission" date="2020-02" db="EMBL/GenBank/DDBJ databases">
        <authorList>
            <person name="Chen W.-M."/>
        </authorList>
    </citation>
    <scope>NUCLEOTIDE SEQUENCE</scope>
    <source>
        <strain evidence="5">NBD-18</strain>
    </source>
</reference>
<sequence>MNRLDVLGQVSELSPVRYTPAGIPVLEFLISHQSEVTEAGHPRQLAFVLPVLAMGDLVRMAVTMGLGQTVRIQGFLAPVRKDSPRFRLHAQQIQQI</sequence>
<dbReference type="GO" id="GO:0003697">
    <property type="term" value="F:single-stranded DNA binding"/>
    <property type="evidence" value="ECO:0007669"/>
    <property type="project" value="UniProtKB-UniRule"/>
</dbReference>
<evidence type="ECO:0000256" key="4">
    <source>
        <dbReference type="HAMAP-Rule" id="MF_00720"/>
    </source>
</evidence>
<comment type="caution">
    <text evidence="5">The sequence shown here is derived from an EMBL/GenBank/DDBJ whole genome shotgun (WGS) entry which is preliminary data.</text>
</comment>
<evidence type="ECO:0000256" key="2">
    <source>
        <dbReference type="ARBA" id="ARBA00022705"/>
    </source>
</evidence>
<dbReference type="InterPro" id="IPR012340">
    <property type="entry name" value="NA-bd_OB-fold"/>
</dbReference>
<keyword evidence="1 4" id="KW-0639">Primosome</keyword>
<name>A0A6B2QZI3_9BURK</name>
<dbReference type="HAMAP" id="MF_00720">
    <property type="entry name" value="PriB"/>
    <property type="match status" value="1"/>
</dbReference>
<evidence type="ECO:0000313" key="5">
    <source>
        <dbReference type="EMBL" id="NDY83936.1"/>
    </source>
</evidence>
<dbReference type="PIRSF" id="PIRSF003135">
    <property type="entry name" value="Primosomal_n"/>
    <property type="match status" value="1"/>
</dbReference>
<protein>
    <recommendedName>
        <fullName evidence="4">Replication restart protein PriB</fullName>
    </recommendedName>
</protein>
<evidence type="ECO:0000256" key="1">
    <source>
        <dbReference type="ARBA" id="ARBA00022515"/>
    </source>
</evidence>
<dbReference type="EMBL" id="JAAGRN010000008">
    <property type="protein sequence ID" value="NDY83936.1"/>
    <property type="molecule type" value="Genomic_DNA"/>
</dbReference>
<organism evidence="5">
    <name type="scientific">Sheuella amnicola</name>
    <dbReference type="NCBI Taxonomy" id="2707330"/>
    <lineage>
        <taxon>Bacteria</taxon>
        <taxon>Pseudomonadati</taxon>
        <taxon>Pseudomonadota</taxon>
        <taxon>Betaproteobacteria</taxon>
        <taxon>Burkholderiales</taxon>
        <taxon>Alcaligenaceae</taxon>
        <taxon>Sheuella</taxon>
    </lineage>
</organism>
<comment type="subunit">
    <text evidence="4">Homodimer. Interacts with PriA and DnaT. Component of the replication restart primosome. Primosome assembly occurs via a 'hand-off' mechanism. PriA binds to replication forks, subsequently PriB then DnaT bind; DnaT then displaces ssDNA to generate the helicase loading substrate.</text>
</comment>
<comment type="similarity">
    <text evidence="4">Belongs to the PriB family.</text>
</comment>
<dbReference type="AlphaFoldDB" id="A0A6B2QZI3"/>
<dbReference type="GO" id="GO:0006269">
    <property type="term" value="P:DNA replication, synthesis of primer"/>
    <property type="evidence" value="ECO:0007669"/>
    <property type="project" value="UniProtKB-KW"/>
</dbReference>
<accession>A0A6B2QZI3</accession>
<evidence type="ECO:0000256" key="3">
    <source>
        <dbReference type="ARBA" id="ARBA00023125"/>
    </source>
</evidence>
<comment type="function">
    <text evidence="4">Involved in the restart of stalled replication forks, which reloads the replicative helicase on sites other than the origin of replication; the PriA-PriB pathway is the major replication restart pathway. During primosome assembly it facilitates complex formation between PriA and DnaT on DNA; stabilizes PriA on DNA. Stimulates the DNA unwinding activity of PriA helicase.</text>
</comment>
<dbReference type="SUPFAM" id="SSF50249">
    <property type="entry name" value="Nucleic acid-binding proteins"/>
    <property type="match status" value="1"/>
</dbReference>
<dbReference type="InterPro" id="IPR000424">
    <property type="entry name" value="Primosome_PriB/ssb"/>
</dbReference>
<dbReference type="Pfam" id="PF22657">
    <property type="entry name" value="SSB_1"/>
    <property type="match status" value="1"/>
</dbReference>
<keyword evidence="2 4" id="KW-0235">DNA replication</keyword>